<protein>
    <recommendedName>
        <fullName evidence="2">BRCT domain-containing protein</fullName>
    </recommendedName>
</protein>
<dbReference type="SUPFAM" id="SSF52113">
    <property type="entry name" value="BRCT domain"/>
    <property type="match status" value="2"/>
</dbReference>
<keyword evidence="4" id="KW-1185">Reference proteome</keyword>
<feature type="compositionally biased region" description="Polar residues" evidence="1">
    <location>
        <begin position="347"/>
        <end position="358"/>
    </location>
</feature>
<dbReference type="AlphaFoldDB" id="A0AA39TSB9"/>
<dbReference type="InterPro" id="IPR036420">
    <property type="entry name" value="BRCT_dom_sf"/>
</dbReference>
<feature type="compositionally biased region" description="Polar residues" evidence="1">
    <location>
        <begin position="321"/>
        <end position="339"/>
    </location>
</feature>
<organism evidence="3 4">
    <name type="scientific">Armillaria tabescens</name>
    <name type="common">Ringless honey mushroom</name>
    <name type="synonym">Agaricus tabescens</name>
    <dbReference type="NCBI Taxonomy" id="1929756"/>
    <lineage>
        <taxon>Eukaryota</taxon>
        <taxon>Fungi</taxon>
        <taxon>Dikarya</taxon>
        <taxon>Basidiomycota</taxon>
        <taxon>Agaricomycotina</taxon>
        <taxon>Agaricomycetes</taxon>
        <taxon>Agaricomycetidae</taxon>
        <taxon>Agaricales</taxon>
        <taxon>Marasmiineae</taxon>
        <taxon>Physalacriaceae</taxon>
        <taxon>Desarmillaria</taxon>
    </lineage>
</organism>
<evidence type="ECO:0000256" key="1">
    <source>
        <dbReference type="SAM" id="MobiDB-lite"/>
    </source>
</evidence>
<gene>
    <name evidence="3" type="ORF">EV420DRAFT_1511795</name>
</gene>
<feature type="region of interest" description="Disordered" evidence="1">
    <location>
        <begin position="640"/>
        <end position="661"/>
    </location>
</feature>
<dbReference type="RefSeq" id="XP_060335926.1">
    <property type="nucleotide sequence ID" value="XM_060471605.1"/>
</dbReference>
<dbReference type="PROSITE" id="PS50172">
    <property type="entry name" value="BRCT"/>
    <property type="match status" value="2"/>
</dbReference>
<proteinExistence type="predicted"/>
<evidence type="ECO:0000313" key="3">
    <source>
        <dbReference type="EMBL" id="KAK0464878.1"/>
    </source>
</evidence>
<dbReference type="EMBL" id="JAUEPS010000005">
    <property type="protein sequence ID" value="KAK0464878.1"/>
    <property type="molecule type" value="Genomic_DNA"/>
</dbReference>
<reference evidence="3" key="1">
    <citation type="submission" date="2023-06" db="EMBL/GenBank/DDBJ databases">
        <authorList>
            <consortium name="Lawrence Berkeley National Laboratory"/>
            <person name="Ahrendt S."/>
            <person name="Sahu N."/>
            <person name="Indic B."/>
            <person name="Wong-Bajracharya J."/>
            <person name="Merenyi Z."/>
            <person name="Ke H.-M."/>
            <person name="Monk M."/>
            <person name="Kocsube S."/>
            <person name="Drula E."/>
            <person name="Lipzen A."/>
            <person name="Balint B."/>
            <person name="Henrissat B."/>
            <person name="Andreopoulos B."/>
            <person name="Martin F.M."/>
            <person name="Harder C.B."/>
            <person name="Rigling D."/>
            <person name="Ford K.L."/>
            <person name="Foster G.D."/>
            <person name="Pangilinan J."/>
            <person name="Papanicolaou A."/>
            <person name="Barry K."/>
            <person name="LaButti K."/>
            <person name="Viragh M."/>
            <person name="Koriabine M."/>
            <person name="Yan M."/>
            <person name="Riley R."/>
            <person name="Champramary S."/>
            <person name="Plett K.L."/>
            <person name="Tsai I.J."/>
            <person name="Slot J."/>
            <person name="Sipos G."/>
            <person name="Plett J."/>
            <person name="Nagy L.G."/>
            <person name="Grigoriev I.V."/>
        </authorList>
    </citation>
    <scope>NUCLEOTIDE SEQUENCE</scope>
    <source>
        <strain evidence="3">CCBAS 213</strain>
    </source>
</reference>
<feature type="compositionally biased region" description="Basic and acidic residues" evidence="1">
    <location>
        <begin position="508"/>
        <end position="517"/>
    </location>
</feature>
<feature type="domain" description="BRCT" evidence="2">
    <location>
        <begin position="376"/>
        <end position="462"/>
    </location>
</feature>
<feature type="region of interest" description="Disordered" evidence="1">
    <location>
        <begin position="274"/>
        <end position="358"/>
    </location>
</feature>
<feature type="compositionally biased region" description="Low complexity" evidence="1">
    <location>
        <begin position="306"/>
        <end position="320"/>
    </location>
</feature>
<feature type="region of interest" description="Disordered" evidence="1">
    <location>
        <begin position="112"/>
        <end position="215"/>
    </location>
</feature>
<name>A0AA39TSB9_ARMTA</name>
<dbReference type="GeneID" id="85355153"/>
<feature type="compositionally biased region" description="Polar residues" evidence="1">
    <location>
        <begin position="142"/>
        <end position="152"/>
    </location>
</feature>
<dbReference type="InterPro" id="IPR001357">
    <property type="entry name" value="BRCT_dom"/>
</dbReference>
<comment type="caution">
    <text evidence="3">The sequence shown here is derived from an EMBL/GenBank/DDBJ whole genome shotgun (WGS) entry which is preliminary data.</text>
</comment>
<dbReference type="Proteomes" id="UP001175211">
    <property type="component" value="Unassembled WGS sequence"/>
</dbReference>
<dbReference type="Pfam" id="PF16589">
    <property type="entry name" value="BRCT_2"/>
    <property type="match status" value="1"/>
</dbReference>
<feature type="compositionally biased region" description="Pro residues" evidence="1">
    <location>
        <begin position="185"/>
        <end position="196"/>
    </location>
</feature>
<feature type="compositionally biased region" description="Polar residues" evidence="1">
    <location>
        <begin position="274"/>
        <end position="287"/>
    </location>
</feature>
<accession>A0AA39TSB9</accession>
<evidence type="ECO:0000259" key="2">
    <source>
        <dbReference type="PROSITE" id="PS50172"/>
    </source>
</evidence>
<sequence>MSVESLPSQPLDDSVPPLFRDAGAIFVDPGAGGIIGRPKLLRSLRKLGASLCHDPRSAKYILVHPQSDTGRQFIRDWGTDPGKVVLNHQWVQQCSAAGKLLEADDNWGHCTTHDDGLPIGSTEDEDVNPLPTPRETPVDVRPSTSKSSSANHAPSKTPVPSQPQPPASHASPSPIVNDIQTPASIVPPAPSDPSPNVPQMQQNAMPLPGASAGSATPSASFFPPLMMHPDMMQQFFNQMNMMSHMYQTNMMPQSIPDHRHPLYGALVDSYRNHQMSQAQPSLPSNNVAHPFHSPIPQYEGQHPDNSASVSLSRSNSVESSIPNGFSSQQFSTSKGSIRRQSPIPRSPTVSSAGPSQMPTIASPASSNIFTDPETGESLNFFVEVNMGFSTQRSVTTSQIKKHGGKLAHQKERADYCILSQKCKTFDTDLSEAVYYGVPAINASFVTDCVKAKQLLDHSDYLFDIPAKLQNKRKGPQKQRKQRVSVDAQATVAKEWIEESPSTSQNKRSSLDRNDQPSKRRKIKNESPSSQRTTKPVAWDSNLRSPSPPPEHTRVLFSEGRYRYTLEEREYVRSYVEVLVKRDINITNIAIADRLFAKMPHHSNKSWREQIQKADGFRTDIETIRKRVGIAQRLKRNQAPATEHSFSIMETPPPAAPTSLVQTGSAQRDPFEEDLNTVVEFFALDGADEDEDEPDVIWAKLTRKVRSISLFITPFIVINYWKGNMPNSGIVGRFPLPASC</sequence>
<dbReference type="Gene3D" id="3.40.50.10190">
    <property type="entry name" value="BRCT domain"/>
    <property type="match status" value="1"/>
</dbReference>
<evidence type="ECO:0000313" key="4">
    <source>
        <dbReference type="Proteomes" id="UP001175211"/>
    </source>
</evidence>
<feature type="domain" description="BRCT" evidence="2">
    <location>
        <begin position="14"/>
        <end position="105"/>
    </location>
</feature>
<feature type="region of interest" description="Disordered" evidence="1">
    <location>
        <begin position="494"/>
        <end position="553"/>
    </location>
</feature>